<evidence type="ECO:0008006" key="11">
    <source>
        <dbReference type="Google" id="ProtNLM"/>
    </source>
</evidence>
<dbReference type="Pfam" id="PF10234">
    <property type="entry name" value="Cluap1"/>
    <property type="match status" value="1"/>
</dbReference>
<dbReference type="GO" id="GO:0005815">
    <property type="term" value="C:microtubule organizing center"/>
    <property type="evidence" value="ECO:0007669"/>
    <property type="project" value="TreeGrafter"/>
</dbReference>
<dbReference type="GO" id="GO:0060271">
    <property type="term" value="P:cilium assembly"/>
    <property type="evidence" value="ECO:0007669"/>
    <property type="project" value="TreeGrafter"/>
</dbReference>
<evidence type="ECO:0000256" key="2">
    <source>
        <dbReference type="ARBA" id="ARBA00008340"/>
    </source>
</evidence>
<gene>
    <name evidence="9" type="ORF">JTE90_007180</name>
</gene>
<evidence type="ECO:0000313" key="9">
    <source>
        <dbReference type="EMBL" id="KAG8188574.1"/>
    </source>
</evidence>
<sequence>MSYKDIRSFTEMMRALGYPRLISLENFRFPNFTLVAEILKWLVKRYDPNVELPDDIDTEQDRVIFIKSIVQFMAIKGYIKLNAKKLYMADGYAVKELLKITSLLYEAMKTKTDNDLESLEEDSGISDNFDISSKSGDLKLTRHLASEITTKGASLYDLLLKEIDLRENRSQVLAKQLDITEIEKGIKDATRGLEEEIQKTNTMIENIAADEANLEAKIEKRKMDLERNQKRLQTLKSVRPAFMDEYERLELELEELYKTYVMKYTWLAYLEQQLEELERLEQELMLQREEVTKRMVEKLRQEDLLRSEETGNLDDFLIVNVDNDAGISTKEKHRRPQPAASGVRREPHRRVFGSMSGGEKDDDLDTDSDLDLDGEDDDGSEVSDDDQDLENLTDLKIASNTAHLDSDNDF</sequence>
<comment type="subcellular location">
    <subcellularLocation>
        <location evidence="1">Cell projection</location>
        <location evidence="1">Cilium</location>
    </subcellularLocation>
</comment>
<keyword evidence="10" id="KW-1185">Reference proteome</keyword>
<dbReference type="GO" id="GO:0005929">
    <property type="term" value="C:cilium"/>
    <property type="evidence" value="ECO:0007669"/>
    <property type="project" value="UniProtKB-SubCell"/>
</dbReference>
<feature type="compositionally biased region" description="Acidic residues" evidence="8">
    <location>
        <begin position="360"/>
        <end position="391"/>
    </location>
</feature>
<feature type="coiled-coil region" evidence="7">
    <location>
        <begin position="267"/>
        <end position="297"/>
    </location>
</feature>
<evidence type="ECO:0000256" key="8">
    <source>
        <dbReference type="SAM" id="MobiDB-lite"/>
    </source>
</evidence>
<accession>A0AAV6UY40</accession>
<keyword evidence="4 7" id="KW-0175">Coiled coil</keyword>
<dbReference type="PANTHER" id="PTHR21547:SF0">
    <property type="entry name" value="CLUSTERIN-ASSOCIATED PROTEIN 1"/>
    <property type="match status" value="1"/>
</dbReference>
<proteinExistence type="inferred from homology"/>
<keyword evidence="3" id="KW-0970">Cilium biogenesis/degradation</keyword>
<protein>
    <recommendedName>
        <fullName evidence="11">Clusterin-associated protein 1</fullName>
    </recommendedName>
</protein>
<evidence type="ECO:0000256" key="4">
    <source>
        <dbReference type="ARBA" id="ARBA00023054"/>
    </source>
</evidence>
<dbReference type="InterPro" id="IPR019366">
    <property type="entry name" value="Clusterin-associated_protein-1"/>
</dbReference>
<dbReference type="AlphaFoldDB" id="A0AAV6UY40"/>
<evidence type="ECO:0000256" key="7">
    <source>
        <dbReference type="SAM" id="Coils"/>
    </source>
</evidence>
<dbReference type="PANTHER" id="PTHR21547">
    <property type="entry name" value="CLUSTERIN ASSOCIATED PROTEIN 1"/>
    <property type="match status" value="1"/>
</dbReference>
<name>A0AAV6UY40_9ARAC</name>
<dbReference type="GO" id="GO:0030992">
    <property type="term" value="C:intraciliary transport particle B"/>
    <property type="evidence" value="ECO:0007669"/>
    <property type="project" value="TreeGrafter"/>
</dbReference>
<comment type="similarity">
    <text evidence="2">Belongs to the CLUAP1 family.</text>
</comment>
<organism evidence="9 10">
    <name type="scientific">Oedothorax gibbosus</name>
    <dbReference type="NCBI Taxonomy" id="931172"/>
    <lineage>
        <taxon>Eukaryota</taxon>
        <taxon>Metazoa</taxon>
        <taxon>Ecdysozoa</taxon>
        <taxon>Arthropoda</taxon>
        <taxon>Chelicerata</taxon>
        <taxon>Arachnida</taxon>
        <taxon>Araneae</taxon>
        <taxon>Araneomorphae</taxon>
        <taxon>Entelegynae</taxon>
        <taxon>Araneoidea</taxon>
        <taxon>Linyphiidae</taxon>
        <taxon>Erigoninae</taxon>
        <taxon>Oedothorax</taxon>
    </lineage>
</organism>
<evidence type="ECO:0000256" key="1">
    <source>
        <dbReference type="ARBA" id="ARBA00004138"/>
    </source>
</evidence>
<dbReference type="EMBL" id="JAFNEN010000236">
    <property type="protein sequence ID" value="KAG8188574.1"/>
    <property type="molecule type" value="Genomic_DNA"/>
</dbReference>
<evidence type="ECO:0000313" key="10">
    <source>
        <dbReference type="Proteomes" id="UP000827092"/>
    </source>
</evidence>
<feature type="region of interest" description="Disordered" evidence="8">
    <location>
        <begin position="327"/>
        <end position="394"/>
    </location>
</feature>
<keyword evidence="6" id="KW-0966">Cell projection</keyword>
<evidence type="ECO:0000256" key="5">
    <source>
        <dbReference type="ARBA" id="ARBA00023069"/>
    </source>
</evidence>
<dbReference type="Proteomes" id="UP000827092">
    <property type="component" value="Unassembled WGS sequence"/>
</dbReference>
<keyword evidence="5" id="KW-0969">Cilium</keyword>
<evidence type="ECO:0000256" key="6">
    <source>
        <dbReference type="ARBA" id="ARBA00023273"/>
    </source>
</evidence>
<reference evidence="9 10" key="1">
    <citation type="journal article" date="2022" name="Nat. Ecol. Evol.">
        <title>A masculinizing supergene underlies an exaggerated male reproductive morph in a spider.</title>
        <authorList>
            <person name="Hendrickx F."/>
            <person name="De Corte Z."/>
            <person name="Sonet G."/>
            <person name="Van Belleghem S.M."/>
            <person name="Kostlbacher S."/>
            <person name="Vangestel C."/>
        </authorList>
    </citation>
    <scope>NUCLEOTIDE SEQUENCE [LARGE SCALE GENOMIC DNA]</scope>
    <source>
        <strain evidence="9">W744_W776</strain>
    </source>
</reference>
<evidence type="ECO:0000256" key="3">
    <source>
        <dbReference type="ARBA" id="ARBA00022794"/>
    </source>
</evidence>
<comment type="caution">
    <text evidence="9">The sequence shown here is derived from an EMBL/GenBank/DDBJ whole genome shotgun (WGS) entry which is preliminary data.</text>
</comment>